<accession>A0A0C2MP97</accession>
<organism evidence="2 3">
    <name type="scientific">Thelohanellus kitauei</name>
    <name type="common">Myxosporean</name>
    <dbReference type="NCBI Taxonomy" id="669202"/>
    <lineage>
        <taxon>Eukaryota</taxon>
        <taxon>Metazoa</taxon>
        <taxon>Cnidaria</taxon>
        <taxon>Myxozoa</taxon>
        <taxon>Myxosporea</taxon>
        <taxon>Bivalvulida</taxon>
        <taxon>Platysporina</taxon>
        <taxon>Myxobolidae</taxon>
        <taxon>Thelohanellus</taxon>
    </lineage>
</organism>
<dbReference type="Proteomes" id="UP000031668">
    <property type="component" value="Unassembled WGS sequence"/>
</dbReference>
<evidence type="ECO:0000313" key="2">
    <source>
        <dbReference type="EMBL" id="KII63496.1"/>
    </source>
</evidence>
<keyword evidence="3" id="KW-1185">Reference proteome</keyword>
<dbReference type="InterPro" id="IPR019337">
    <property type="entry name" value="Telomere_length_regulation_dom"/>
</dbReference>
<dbReference type="Pfam" id="PF10193">
    <property type="entry name" value="Telomere_reg-2"/>
    <property type="match status" value="1"/>
</dbReference>
<dbReference type="AlphaFoldDB" id="A0A0C2MP97"/>
<comment type="caution">
    <text evidence="2">The sequence shown here is derived from an EMBL/GenBank/DDBJ whole genome shotgun (WGS) entry which is preliminary data.</text>
</comment>
<name>A0A0C2MP97_THEKT</name>
<feature type="domain" description="Telomere length regulation protein conserved" evidence="1">
    <location>
        <begin position="290"/>
        <end position="355"/>
    </location>
</feature>
<protein>
    <recommendedName>
        <fullName evidence="1">Telomere length regulation protein conserved domain-containing protein</fullName>
    </recommendedName>
</protein>
<dbReference type="InterPro" id="IPR038528">
    <property type="entry name" value="TEL2_C_sf"/>
</dbReference>
<dbReference type="EMBL" id="JWZT01004662">
    <property type="protein sequence ID" value="KII63496.1"/>
    <property type="molecule type" value="Genomic_DNA"/>
</dbReference>
<evidence type="ECO:0000313" key="3">
    <source>
        <dbReference type="Proteomes" id="UP000031668"/>
    </source>
</evidence>
<gene>
    <name evidence="2" type="ORF">RF11_01449</name>
</gene>
<dbReference type="Gene3D" id="1.25.40.720">
    <property type="entry name" value="Telomere length regulation protein 2, C-terminal domain"/>
    <property type="match status" value="1"/>
</dbReference>
<evidence type="ECO:0000259" key="1">
    <source>
        <dbReference type="Pfam" id="PF10193"/>
    </source>
</evidence>
<sequence>MTCFVCLLLRCVHDDEKFLEFFSVSDVSNIEEFSCSNKPMSIDISGLLRKVSKMSNSKIYFKKIIWTGTSHLLEVFSGLALLLCNSDILDDKYVNRLYGLVWDLTVLIHDNELEKETIDALSYFLQRLFLSGYGNGLSTPKRIKLMVQRINLSKHWQDIYLELFESVDEIYKMGIMIDFLPLLSTPDMCRLFPIFDSPSADATICAQLYYSIITSNRMVDRTISNNISLVILTNSSFAEDIIHRLLSNFMKSNFLNDLSTDKFKANIAKFFVQHLTRLVMCEDEYQLKLKDAHNVLACLKGCHKLISTRPSELCSLSQELAATLLYNLEDFQLKDFVELKRFCLIDLVAYDPIRACAKGATKLNDMVDEMPKFSLPVKGFQLVKNNIEIIHQNEADETKHYVPSLKATIRSNMAKVVHLTLESMPGAYHQLVDHRNSFSEHVDGFSTSIPSKMQYKRMCYI</sequence>
<reference evidence="2 3" key="1">
    <citation type="journal article" date="2014" name="Genome Biol. Evol.">
        <title>The genome of the myxosporean Thelohanellus kitauei shows adaptations to nutrient acquisition within its fish host.</title>
        <authorList>
            <person name="Yang Y."/>
            <person name="Xiong J."/>
            <person name="Zhou Z."/>
            <person name="Huo F."/>
            <person name="Miao W."/>
            <person name="Ran C."/>
            <person name="Liu Y."/>
            <person name="Zhang J."/>
            <person name="Feng J."/>
            <person name="Wang M."/>
            <person name="Wang M."/>
            <person name="Wang L."/>
            <person name="Yao B."/>
        </authorList>
    </citation>
    <scope>NUCLEOTIDE SEQUENCE [LARGE SCALE GENOMIC DNA]</scope>
    <source>
        <strain evidence="2">Wuqing</strain>
    </source>
</reference>
<proteinExistence type="predicted"/>